<evidence type="ECO:0000256" key="4">
    <source>
        <dbReference type="ARBA" id="ARBA00022679"/>
    </source>
</evidence>
<keyword evidence="5" id="KW-0949">S-adenosyl-L-methionine</keyword>
<keyword evidence="1" id="KW-0963">Cytoplasm</keyword>
<gene>
    <name evidence="11" type="ordered locus">F7308_1191</name>
</gene>
<keyword evidence="4" id="KW-0808">Transferase</keyword>
<dbReference type="Proteomes" id="UP000000490">
    <property type="component" value="Chromosome"/>
</dbReference>
<evidence type="ECO:0000313" key="11">
    <source>
        <dbReference type="EMBL" id="AEI36117.1"/>
    </source>
</evidence>
<evidence type="ECO:0000256" key="5">
    <source>
        <dbReference type="ARBA" id="ARBA00022691"/>
    </source>
</evidence>
<keyword evidence="6" id="KW-0819">tRNA processing</keyword>
<dbReference type="EMBL" id="CP002872">
    <property type="protein sequence ID" value="AEI36117.1"/>
    <property type="molecule type" value="Genomic_DNA"/>
</dbReference>
<sequence>MVMILNKKIAIIGAGLAGCSLAYELSRFANFGITIFDKNSDTATEASGNYAGILEPYLTSDNNFSDQFHTLGYSTLLEFINQYRNDIEICNQGVLQILSDEKELNRYQKIFTKRVIADDLARIISHQELSQLLGKDTHNMAVYYPNALSVVPKSICQLWLKLSTAKLKLNNELLGIKKLENNTWQLEFNNFTEDFDIVIFAGGYPLFKNISLLQNIPVYPSQGQLTVIKRCFDISNNIMDKGYIIPNYKDNLQVIGATFRDNNDTSGDIRQKDNVFNINQIKQIFDDKDYNVEIINSRVATRCVTSDHLPLVGRLADYNSFEQVFYKPLSKGYPKSKMPNIEYQQGLYISSGFGSKGLCSSLLAAQIITAYITNQNQKYSDKLLEALAIERFWTRSFKKGQKFS</sequence>
<keyword evidence="7" id="KW-0274">FAD</keyword>
<dbReference type="NCBIfam" id="TIGR03197">
    <property type="entry name" value="MnmC_Cterm"/>
    <property type="match status" value="1"/>
</dbReference>
<reference evidence="11" key="1">
    <citation type="submission" date="2011-05" db="EMBL/GenBank/DDBJ databases">
        <authorList>
            <person name="Kuske C.R."/>
            <person name="Challacombe J.F."/>
            <person name="Siddaramappa S."/>
            <person name="Petersen J.M."/>
            <person name="Bruce D.C."/>
        </authorList>
    </citation>
    <scope>NUCLEOTIDE SEQUENCE</scope>
    <source>
        <strain evidence="11">TX077308</strain>
    </source>
</reference>
<dbReference type="Pfam" id="PF01266">
    <property type="entry name" value="DAO"/>
    <property type="match status" value="1"/>
</dbReference>
<evidence type="ECO:0000256" key="3">
    <source>
        <dbReference type="ARBA" id="ARBA00022630"/>
    </source>
</evidence>
<accession>A0ABN3ZMB3</accession>
<dbReference type="PANTHER" id="PTHR13847">
    <property type="entry name" value="SARCOSINE DEHYDROGENASE-RELATED"/>
    <property type="match status" value="1"/>
</dbReference>
<keyword evidence="12" id="KW-1185">Reference proteome</keyword>
<evidence type="ECO:0000313" key="12">
    <source>
        <dbReference type="Proteomes" id="UP000000490"/>
    </source>
</evidence>
<name>A0ABN3ZMB3_FRAST</name>
<protein>
    <submittedName>
        <fullName evidence="11">5-methylaminomethyl-2-thiouridine-forming enzyme mnmC</fullName>
    </submittedName>
</protein>
<proteinExistence type="predicted"/>
<evidence type="ECO:0000256" key="7">
    <source>
        <dbReference type="ARBA" id="ARBA00022827"/>
    </source>
</evidence>
<dbReference type="Gene3D" id="3.50.50.60">
    <property type="entry name" value="FAD/NAD(P)-binding domain"/>
    <property type="match status" value="1"/>
</dbReference>
<evidence type="ECO:0000256" key="6">
    <source>
        <dbReference type="ARBA" id="ARBA00022694"/>
    </source>
</evidence>
<evidence type="ECO:0000256" key="8">
    <source>
        <dbReference type="ARBA" id="ARBA00023002"/>
    </source>
</evidence>
<organism evidence="11 12">
    <name type="scientific">Francisella salina</name>
    <dbReference type="NCBI Taxonomy" id="573569"/>
    <lineage>
        <taxon>Bacteria</taxon>
        <taxon>Pseudomonadati</taxon>
        <taxon>Pseudomonadota</taxon>
        <taxon>Gammaproteobacteria</taxon>
        <taxon>Thiotrichales</taxon>
        <taxon>Francisellaceae</taxon>
        <taxon>Francisella</taxon>
    </lineage>
</organism>
<dbReference type="SUPFAM" id="SSF51905">
    <property type="entry name" value="FAD/NAD(P)-binding domain"/>
    <property type="match status" value="1"/>
</dbReference>
<dbReference type="InterPro" id="IPR017610">
    <property type="entry name" value="tRNA_S-uridine_synth_MnmC_C"/>
</dbReference>
<dbReference type="InterPro" id="IPR006076">
    <property type="entry name" value="FAD-dep_OxRdtase"/>
</dbReference>
<keyword evidence="9" id="KW-0511">Multifunctional enzyme</keyword>
<evidence type="ECO:0000256" key="1">
    <source>
        <dbReference type="ARBA" id="ARBA00022490"/>
    </source>
</evidence>
<dbReference type="PANTHER" id="PTHR13847:SF283">
    <property type="entry name" value="TRNA 5-METHYLAMINOMETHYL-2-THIOURIDINE BIOSYNTHESIS BIFUNCTIONAL PROTEIN MNMC"/>
    <property type="match status" value="1"/>
</dbReference>
<keyword evidence="3" id="KW-0285">Flavoprotein</keyword>
<dbReference type="Gene3D" id="3.30.9.10">
    <property type="entry name" value="D-Amino Acid Oxidase, subunit A, domain 2"/>
    <property type="match status" value="1"/>
</dbReference>
<evidence type="ECO:0000259" key="10">
    <source>
        <dbReference type="Pfam" id="PF01266"/>
    </source>
</evidence>
<keyword evidence="8" id="KW-0560">Oxidoreductase</keyword>
<dbReference type="InterPro" id="IPR036188">
    <property type="entry name" value="FAD/NAD-bd_sf"/>
</dbReference>
<evidence type="ECO:0000256" key="9">
    <source>
        <dbReference type="ARBA" id="ARBA00023268"/>
    </source>
</evidence>
<dbReference type="PROSITE" id="PS51257">
    <property type="entry name" value="PROKAR_LIPOPROTEIN"/>
    <property type="match status" value="1"/>
</dbReference>
<keyword evidence="2" id="KW-0489">Methyltransferase</keyword>
<feature type="domain" description="FAD dependent oxidoreductase" evidence="10">
    <location>
        <begin position="8"/>
        <end position="370"/>
    </location>
</feature>
<evidence type="ECO:0000256" key="2">
    <source>
        <dbReference type="ARBA" id="ARBA00022603"/>
    </source>
</evidence>